<evidence type="ECO:0000313" key="2">
    <source>
        <dbReference type="EMBL" id="WPH05122.1"/>
    </source>
</evidence>
<dbReference type="AlphaFoldDB" id="A0AAQ3MC95"/>
<accession>A0AAQ3MC95</accession>
<evidence type="ECO:0000313" key="3">
    <source>
        <dbReference type="Proteomes" id="UP001303373"/>
    </source>
</evidence>
<feature type="transmembrane region" description="Helical" evidence="1">
    <location>
        <begin position="66"/>
        <end position="87"/>
    </location>
</feature>
<sequence>MLAILLKPRHHIKIFRMHLSCERQWYFSKPVKHILSIWYHGDITESVKSSTSAGFRKASTPRYTHVILLLILGFFFSNVSAAIIPSLSNGIERRAESSTSCRISVDRNYTTTSSSSIEVSAVFNCDNYDDIPFCSFGVPISSPINANNRTINGTSAAESMYDDFFEILQNQTGRQFPAMSSLDMTYEFVVGAGQQFRVNFTPFAWCMSGTVSGCQGVLGDNNATMTIEACGPVFVSDVNGTGGEKGDEAVIQGVIGTVRLG</sequence>
<reference evidence="2 3" key="1">
    <citation type="submission" date="2023-11" db="EMBL/GenBank/DDBJ databases">
        <title>An acidophilic fungus is an integral part of prey digestion in a carnivorous sundew plant.</title>
        <authorList>
            <person name="Tsai I.J."/>
        </authorList>
    </citation>
    <scope>NUCLEOTIDE SEQUENCE [LARGE SCALE GENOMIC DNA]</scope>
    <source>
        <strain evidence="2">169a</strain>
    </source>
</reference>
<dbReference type="Proteomes" id="UP001303373">
    <property type="component" value="Chromosome 14"/>
</dbReference>
<name>A0AAQ3MC95_9PEZI</name>
<keyword evidence="1" id="KW-1133">Transmembrane helix</keyword>
<gene>
    <name evidence="2" type="ORF">R9X50_00802400</name>
</gene>
<evidence type="ECO:0000256" key="1">
    <source>
        <dbReference type="SAM" id="Phobius"/>
    </source>
</evidence>
<keyword evidence="3" id="KW-1185">Reference proteome</keyword>
<proteinExistence type="predicted"/>
<protein>
    <submittedName>
        <fullName evidence="2">Uncharacterized protein</fullName>
    </submittedName>
</protein>
<dbReference type="InterPro" id="IPR045702">
    <property type="entry name" value="DUF6060"/>
</dbReference>
<dbReference type="Pfam" id="PF19535">
    <property type="entry name" value="DUF6060"/>
    <property type="match status" value="1"/>
</dbReference>
<keyword evidence="1" id="KW-0812">Transmembrane</keyword>
<organism evidence="2 3">
    <name type="scientific">Acrodontium crateriforme</name>
    <dbReference type="NCBI Taxonomy" id="150365"/>
    <lineage>
        <taxon>Eukaryota</taxon>
        <taxon>Fungi</taxon>
        <taxon>Dikarya</taxon>
        <taxon>Ascomycota</taxon>
        <taxon>Pezizomycotina</taxon>
        <taxon>Dothideomycetes</taxon>
        <taxon>Dothideomycetidae</taxon>
        <taxon>Mycosphaerellales</taxon>
        <taxon>Teratosphaeriaceae</taxon>
        <taxon>Acrodontium</taxon>
    </lineage>
</organism>
<keyword evidence="1" id="KW-0472">Membrane</keyword>
<dbReference type="EMBL" id="CP138593">
    <property type="protein sequence ID" value="WPH05122.1"/>
    <property type="molecule type" value="Genomic_DNA"/>
</dbReference>